<name>A0A8S5TN27_9CAUD</name>
<sequence>MLHAYITSYAICFMATVVIIMLLLIAGVEIDKEEAKHHGAEVEPPPTAKDWIGYILKAFLIAFVVSLAAPLVLIFYIFVIGCIIISALTEE</sequence>
<accession>A0A8S5TN27</accession>
<evidence type="ECO:0000256" key="1">
    <source>
        <dbReference type="SAM" id="Phobius"/>
    </source>
</evidence>
<keyword evidence="1" id="KW-0472">Membrane</keyword>
<feature type="transmembrane region" description="Helical" evidence="1">
    <location>
        <begin position="6"/>
        <end position="28"/>
    </location>
</feature>
<organism evidence="2">
    <name type="scientific">Myoviridae sp. ctu6J18</name>
    <dbReference type="NCBI Taxonomy" id="2827714"/>
    <lineage>
        <taxon>Viruses</taxon>
        <taxon>Duplodnaviria</taxon>
        <taxon>Heunggongvirae</taxon>
        <taxon>Uroviricota</taxon>
        <taxon>Caudoviricetes</taxon>
    </lineage>
</organism>
<evidence type="ECO:0000313" key="2">
    <source>
        <dbReference type="EMBL" id="DAF64538.1"/>
    </source>
</evidence>
<dbReference type="EMBL" id="BK032862">
    <property type="protein sequence ID" value="DAF64538.1"/>
    <property type="molecule type" value="Genomic_DNA"/>
</dbReference>
<keyword evidence="1" id="KW-0812">Transmembrane</keyword>
<feature type="transmembrane region" description="Helical" evidence="1">
    <location>
        <begin position="59"/>
        <end position="88"/>
    </location>
</feature>
<reference evidence="2" key="1">
    <citation type="journal article" date="2021" name="Proc. Natl. Acad. Sci. U.S.A.">
        <title>A Catalog of Tens of Thousands of Viruses from Human Metagenomes Reveals Hidden Associations with Chronic Diseases.</title>
        <authorList>
            <person name="Tisza M.J."/>
            <person name="Buck C.B."/>
        </authorList>
    </citation>
    <scope>NUCLEOTIDE SEQUENCE</scope>
    <source>
        <strain evidence="2">Ctu6J18</strain>
    </source>
</reference>
<proteinExistence type="predicted"/>
<keyword evidence="1" id="KW-1133">Transmembrane helix</keyword>
<protein>
    <submittedName>
        <fullName evidence="2">Uncharacterized protein</fullName>
    </submittedName>
</protein>